<accession>A0A1Q2HSM1</accession>
<keyword evidence="1" id="KW-0479">Metal-binding</keyword>
<dbReference type="GO" id="GO:0051536">
    <property type="term" value="F:iron-sulfur cluster binding"/>
    <property type="evidence" value="ECO:0007669"/>
    <property type="project" value="UniProtKB-KW"/>
</dbReference>
<name>A0A1Q2HSM1_9BACT</name>
<organism evidence="5 6">
    <name type="scientific">Sedimentisphaera cyanobacteriorum</name>
    <dbReference type="NCBI Taxonomy" id="1940790"/>
    <lineage>
        <taxon>Bacteria</taxon>
        <taxon>Pseudomonadati</taxon>
        <taxon>Planctomycetota</taxon>
        <taxon>Phycisphaerae</taxon>
        <taxon>Sedimentisphaerales</taxon>
        <taxon>Sedimentisphaeraceae</taxon>
        <taxon>Sedimentisphaera</taxon>
    </lineage>
</organism>
<dbReference type="GO" id="GO:0016491">
    <property type="term" value="F:oxidoreductase activity"/>
    <property type="evidence" value="ECO:0007669"/>
    <property type="project" value="UniProtKB-KW"/>
</dbReference>
<evidence type="ECO:0000256" key="3">
    <source>
        <dbReference type="ARBA" id="ARBA00023004"/>
    </source>
</evidence>
<dbReference type="Proteomes" id="UP000188273">
    <property type="component" value="Chromosome"/>
</dbReference>
<dbReference type="PANTHER" id="PTHR43498">
    <property type="entry name" value="FERREDOXIN:COB-COM HETERODISULFIDE REDUCTASE SUBUNIT A"/>
    <property type="match status" value="1"/>
</dbReference>
<dbReference type="EMBL" id="CP019633">
    <property type="protein sequence ID" value="AQQ10264.1"/>
    <property type="molecule type" value="Genomic_DNA"/>
</dbReference>
<keyword evidence="4" id="KW-0411">Iron-sulfur</keyword>
<proteinExistence type="predicted"/>
<evidence type="ECO:0000313" key="5">
    <source>
        <dbReference type="EMBL" id="AQQ10264.1"/>
    </source>
</evidence>
<gene>
    <name evidence="5" type="ORF">L21SP3_02092</name>
</gene>
<evidence type="ECO:0000256" key="2">
    <source>
        <dbReference type="ARBA" id="ARBA00023002"/>
    </source>
</evidence>
<dbReference type="InterPro" id="IPR039650">
    <property type="entry name" value="HdrA-like"/>
</dbReference>
<protein>
    <submittedName>
        <fullName evidence="5">FAD dependent oxidoreductase</fullName>
    </submittedName>
</protein>
<dbReference type="AlphaFoldDB" id="A0A1Q2HSM1"/>
<dbReference type="PANTHER" id="PTHR43498:SF1">
    <property type="entry name" value="COB--COM HETERODISULFIDE REDUCTASE IRON-SULFUR SUBUNIT A"/>
    <property type="match status" value="1"/>
</dbReference>
<sequence length="293" mass="32687">MKAKVFIDCTGDGDISARAGAEYDSGDKNGNLMPATLCSQWSGVNWDLADPVNMQLISEKLEKAFKDNVFSEPDRHHTGMAQTGRTLASANMGHIYDIDNTNEESVTRALIKGREMLPEFEHFYQEYVPGYENIELCSSASLLGIRESRRIRGDYQLNISDYLERRKFNDQIGCYAYEIDIHPSSSSREDYEKAIQTFKDNRYKTGEHYGIPYRALTVKGFSNLLAAGRSISTDREMQGSIRTMPGCFITGQAAGMAASLASRSKTATRKIDIKELQAKLADIGAFIGELPNE</sequence>
<evidence type="ECO:0000313" key="6">
    <source>
        <dbReference type="Proteomes" id="UP000188273"/>
    </source>
</evidence>
<evidence type="ECO:0000256" key="1">
    <source>
        <dbReference type="ARBA" id="ARBA00022723"/>
    </source>
</evidence>
<keyword evidence="2" id="KW-0560">Oxidoreductase</keyword>
<keyword evidence="6" id="KW-1185">Reference proteome</keyword>
<keyword evidence="3" id="KW-0408">Iron</keyword>
<dbReference type="GO" id="GO:0046872">
    <property type="term" value="F:metal ion binding"/>
    <property type="evidence" value="ECO:0007669"/>
    <property type="project" value="UniProtKB-KW"/>
</dbReference>
<dbReference type="KEGG" id="pbu:L21SP3_02092"/>
<reference evidence="6" key="1">
    <citation type="submission" date="2017-02" db="EMBL/GenBank/DDBJ databases">
        <title>Comparative genomics and description of representatives of a novel lineage of planctomycetes thriving in anoxic sediments.</title>
        <authorList>
            <person name="Spring S."/>
            <person name="Bunk B."/>
            <person name="Sproer C."/>
            <person name="Klenk H.-P."/>
        </authorList>
    </citation>
    <scope>NUCLEOTIDE SEQUENCE [LARGE SCALE GENOMIC DNA]</scope>
    <source>
        <strain evidence="6">L21-RPul-D3</strain>
    </source>
</reference>
<evidence type="ECO:0000256" key="4">
    <source>
        <dbReference type="ARBA" id="ARBA00023014"/>
    </source>
</evidence>
<dbReference type="Pfam" id="PF12831">
    <property type="entry name" value="FAD_oxidored"/>
    <property type="match status" value="1"/>
</dbReference>
<dbReference type="STRING" id="1940790.L21SP3_02092"/>